<feature type="transmembrane region" description="Helical" evidence="7">
    <location>
        <begin position="130"/>
        <end position="151"/>
    </location>
</feature>
<dbReference type="GO" id="GO:0012505">
    <property type="term" value="C:endomembrane system"/>
    <property type="evidence" value="ECO:0007669"/>
    <property type="project" value="UniProtKB-SubCell"/>
</dbReference>
<evidence type="ECO:0000256" key="7">
    <source>
        <dbReference type="SAM" id="Phobius"/>
    </source>
</evidence>
<evidence type="ECO:0000313" key="8">
    <source>
        <dbReference type="EMBL" id="KJX96329.1"/>
    </source>
</evidence>
<dbReference type="EMBL" id="LAFY01000663">
    <property type="protein sequence ID" value="KJX96329.1"/>
    <property type="molecule type" value="Genomic_DNA"/>
</dbReference>
<keyword evidence="4" id="KW-0677">Repeat</keyword>
<evidence type="ECO:0000256" key="2">
    <source>
        <dbReference type="ARBA" id="ARBA00022448"/>
    </source>
</evidence>
<dbReference type="PANTHER" id="PTHR13131">
    <property type="entry name" value="CYSTINOSIN"/>
    <property type="match status" value="1"/>
</dbReference>
<organism evidence="8 9">
    <name type="scientific">Zymoseptoria brevis</name>
    <dbReference type="NCBI Taxonomy" id="1047168"/>
    <lineage>
        <taxon>Eukaryota</taxon>
        <taxon>Fungi</taxon>
        <taxon>Dikarya</taxon>
        <taxon>Ascomycota</taxon>
        <taxon>Pezizomycotina</taxon>
        <taxon>Dothideomycetes</taxon>
        <taxon>Dothideomycetidae</taxon>
        <taxon>Mycosphaerellales</taxon>
        <taxon>Mycosphaerellaceae</taxon>
        <taxon>Zymoseptoria</taxon>
    </lineage>
</organism>
<reference evidence="8 9" key="1">
    <citation type="submission" date="2015-03" db="EMBL/GenBank/DDBJ databases">
        <title>RNA-seq based gene annotation and comparative genomics of four Zymoseptoria species reveal species-specific pathogenicity related genes and transposable element activity.</title>
        <authorList>
            <person name="Grandaubert J."/>
            <person name="Bhattacharyya A."/>
            <person name="Stukenbrock E.H."/>
        </authorList>
    </citation>
    <scope>NUCLEOTIDE SEQUENCE [LARGE SCALE GENOMIC DNA]</scope>
    <source>
        <strain evidence="8 9">Zb18110</strain>
    </source>
</reference>
<evidence type="ECO:0000256" key="6">
    <source>
        <dbReference type="ARBA" id="ARBA00023136"/>
    </source>
</evidence>
<comment type="subcellular location">
    <subcellularLocation>
        <location evidence="1">Endomembrane system</location>
        <topology evidence="1">Multi-pass membrane protein</topology>
    </subcellularLocation>
</comment>
<evidence type="ECO:0000256" key="1">
    <source>
        <dbReference type="ARBA" id="ARBA00004127"/>
    </source>
</evidence>
<comment type="caution">
    <text evidence="8">The sequence shown here is derived from an EMBL/GenBank/DDBJ whole genome shotgun (WGS) entry which is preliminary data.</text>
</comment>
<dbReference type="PANTHER" id="PTHR13131:SF5">
    <property type="entry name" value="CYSTINOSIN"/>
    <property type="match status" value="1"/>
</dbReference>
<evidence type="ECO:0000256" key="5">
    <source>
        <dbReference type="ARBA" id="ARBA00022989"/>
    </source>
</evidence>
<dbReference type="Proteomes" id="UP000033647">
    <property type="component" value="Unassembled WGS sequence"/>
</dbReference>
<dbReference type="GO" id="GO:0015184">
    <property type="term" value="F:L-cystine transmembrane transporter activity"/>
    <property type="evidence" value="ECO:0007669"/>
    <property type="project" value="TreeGrafter"/>
</dbReference>
<keyword evidence="2" id="KW-0813">Transport</keyword>
<keyword evidence="9" id="KW-1185">Reference proteome</keyword>
<dbReference type="Pfam" id="PF04193">
    <property type="entry name" value="PQ-loop"/>
    <property type="match status" value="2"/>
</dbReference>
<keyword evidence="6 7" id="KW-0472">Membrane</keyword>
<name>A0A0F4GFX6_9PEZI</name>
<keyword evidence="5 7" id="KW-1133">Transmembrane helix</keyword>
<dbReference type="InterPro" id="IPR006603">
    <property type="entry name" value="PQ-loop_rpt"/>
</dbReference>
<dbReference type="AlphaFoldDB" id="A0A0F4GFX6"/>
<keyword evidence="3 7" id="KW-0812">Transmembrane</keyword>
<dbReference type="GO" id="GO:0005774">
    <property type="term" value="C:vacuolar membrane"/>
    <property type="evidence" value="ECO:0007669"/>
    <property type="project" value="TreeGrafter"/>
</dbReference>
<evidence type="ECO:0000313" key="9">
    <source>
        <dbReference type="Proteomes" id="UP000033647"/>
    </source>
</evidence>
<accession>A0A0F4GFX6</accession>
<evidence type="ECO:0000256" key="3">
    <source>
        <dbReference type="ARBA" id="ARBA00022692"/>
    </source>
</evidence>
<feature type="transmembrane region" description="Helical" evidence="7">
    <location>
        <begin position="171"/>
        <end position="188"/>
    </location>
</feature>
<feature type="transmembrane region" description="Helical" evidence="7">
    <location>
        <begin position="200"/>
        <end position="224"/>
    </location>
</feature>
<gene>
    <name evidence="8" type="ORF">TI39_contig671g00003</name>
</gene>
<dbReference type="SMART" id="SM00679">
    <property type="entry name" value="CTNS"/>
    <property type="match status" value="2"/>
</dbReference>
<dbReference type="InterPro" id="IPR005282">
    <property type="entry name" value="LC_transporter"/>
</dbReference>
<evidence type="ECO:0000256" key="4">
    <source>
        <dbReference type="ARBA" id="ARBA00022737"/>
    </source>
</evidence>
<feature type="transmembrane region" description="Helical" evidence="7">
    <location>
        <begin position="90"/>
        <end position="109"/>
    </location>
</feature>
<protein>
    <recommendedName>
        <fullName evidence="10">PQ loop repeat protein</fullName>
    </recommendedName>
</protein>
<dbReference type="GO" id="GO:0000324">
    <property type="term" value="C:fungal-type vacuole"/>
    <property type="evidence" value="ECO:0007669"/>
    <property type="project" value="TreeGrafter"/>
</dbReference>
<proteinExistence type="predicted"/>
<dbReference type="OrthoDB" id="75720at2759"/>
<evidence type="ECO:0008006" key="10">
    <source>
        <dbReference type="Google" id="ProtNLM"/>
    </source>
</evidence>
<sequence length="234" mass="25768">MDLGQFLSGLSWLCGWGYFSLSYYPQPLLNFSRKSTEGLTFDYPVLNVLGSACYTTSSAALLFSPTVRAQYADRHSTSPEPTVRFNDFCYAIHSFLLCAVVFSQFWPGLWRWRDTCVSSDRTGKREMSKVTAALVIGSGLAVFTSVTFAVASPGLATKNAADGMTWEWIDVISTISTLKLVITVFKYIPQIISNHLRRSTRGFTIIGVLLDAGGGILSLVQLVIDCSRQADGRD</sequence>